<evidence type="ECO:0000256" key="1">
    <source>
        <dbReference type="SAM" id="MobiDB-lite"/>
    </source>
</evidence>
<sequence length="221" mass="24269">MMLSVLFVQGLVLNAFLSALFAQDLALSIPKRPVDTFFQVYASVIFITEGITSLIVKFQKRKHSKHIFGLSSSSSSARERELLLPILPKQFVASPPLPPPLVIIVASTIGHRLLRFIVIGVFAFILLVLFLVFLIWVILRTTKLRFTLQDVTLFTFNLSSPIPNTLSLSPCRSPYPPTTLTPASVSTNMHSTSTPPTIASRFPSPPSSSTPTRATSLSIAF</sequence>
<name>A0A0L9TM44_PHAAN</name>
<dbReference type="EMBL" id="CM003371">
    <property type="protein sequence ID" value="KOM31668.1"/>
    <property type="molecule type" value="Genomic_DNA"/>
</dbReference>
<dbReference type="AlphaFoldDB" id="A0A0L9TM44"/>
<keyword evidence="2" id="KW-0812">Transmembrane</keyword>
<feature type="compositionally biased region" description="Low complexity" evidence="1">
    <location>
        <begin position="209"/>
        <end position="221"/>
    </location>
</feature>
<dbReference type="Proteomes" id="UP000053144">
    <property type="component" value="Chromosome 1"/>
</dbReference>
<keyword evidence="2" id="KW-0472">Membrane</keyword>
<feature type="transmembrane region" description="Helical" evidence="2">
    <location>
        <begin position="116"/>
        <end position="139"/>
    </location>
</feature>
<organism evidence="4 5">
    <name type="scientific">Phaseolus angularis</name>
    <name type="common">Azuki bean</name>
    <name type="synonym">Vigna angularis</name>
    <dbReference type="NCBI Taxonomy" id="3914"/>
    <lineage>
        <taxon>Eukaryota</taxon>
        <taxon>Viridiplantae</taxon>
        <taxon>Streptophyta</taxon>
        <taxon>Embryophyta</taxon>
        <taxon>Tracheophyta</taxon>
        <taxon>Spermatophyta</taxon>
        <taxon>Magnoliopsida</taxon>
        <taxon>eudicotyledons</taxon>
        <taxon>Gunneridae</taxon>
        <taxon>Pentapetalae</taxon>
        <taxon>rosids</taxon>
        <taxon>fabids</taxon>
        <taxon>Fabales</taxon>
        <taxon>Fabaceae</taxon>
        <taxon>Papilionoideae</taxon>
        <taxon>50 kb inversion clade</taxon>
        <taxon>NPAAA clade</taxon>
        <taxon>indigoferoid/millettioid clade</taxon>
        <taxon>Phaseoleae</taxon>
        <taxon>Vigna</taxon>
    </lineage>
</organism>
<feature type="compositionally biased region" description="Polar residues" evidence="1">
    <location>
        <begin position="181"/>
        <end position="197"/>
    </location>
</feature>
<feature type="transmembrane region" description="Helical" evidence="2">
    <location>
        <begin position="38"/>
        <end position="56"/>
    </location>
</feature>
<keyword evidence="2" id="KW-1133">Transmembrane helix</keyword>
<feature type="chain" id="PRO_5005594773" description="Cation-transporting P-type ATPase C-terminal domain-containing protein" evidence="3">
    <location>
        <begin position="23"/>
        <end position="221"/>
    </location>
</feature>
<proteinExistence type="predicted"/>
<accession>A0A0L9TM44</accession>
<feature type="region of interest" description="Disordered" evidence="1">
    <location>
        <begin position="181"/>
        <end position="221"/>
    </location>
</feature>
<dbReference type="Gramene" id="KOM31668">
    <property type="protein sequence ID" value="KOM31668"/>
    <property type="gene ID" value="LR48_Vigan01g122300"/>
</dbReference>
<evidence type="ECO:0000313" key="4">
    <source>
        <dbReference type="EMBL" id="KOM31668.1"/>
    </source>
</evidence>
<evidence type="ECO:0008006" key="6">
    <source>
        <dbReference type="Google" id="ProtNLM"/>
    </source>
</evidence>
<evidence type="ECO:0000256" key="3">
    <source>
        <dbReference type="SAM" id="SignalP"/>
    </source>
</evidence>
<feature type="signal peptide" evidence="3">
    <location>
        <begin position="1"/>
        <end position="22"/>
    </location>
</feature>
<protein>
    <recommendedName>
        <fullName evidence="6">Cation-transporting P-type ATPase C-terminal domain-containing protein</fullName>
    </recommendedName>
</protein>
<keyword evidence="3" id="KW-0732">Signal</keyword>
<evidence type="ECO:0000313" key="5">
    <source>
        <dbReference type="Proteomes" id="UP000053144"/>
    </source>
</evidence>
<evidence type="ECO:0000256" key="2">
    <source>
        <dbReference type="SAM" id="Phobius"/>
    </source>
</evidence>
<gene>
    <name evidence="4" type="ORF">LR48_Vigan01g122300</name>
</gene>
<reference evidence="5" key="1">
    <citation type="journal article" date="2015" name="Proc. Natl. Acad. Sci. U.S.A.">
        <title>Genome sequencing of adzuki bean (Vigna angularis) provides insight into high starch and low fat accumulation and domestication.</title>
        <authorList>
            <person name="Yang K."/>
            <person name="Tian Z."/>
            <person name="Chen C."/>
            <person name="Luo L."/>
            <person name="Zhao B."/>
            <person name="Wang Z."/>
            <person name="Yu L."/>
            <person name="Li Y."/>
            <person name="Sun Y."/>
            <person name="Li W."/>
            <person name="Chen Y."/>
            <person name="Li Y."/>
            <person name="Zhang Y."/>
            <person name="Ai D."/>
            <person name="Zhao J."/>
            <person name="Shang C."/>
            <person name="Ma Y."/>
            <person name="Wu B."/>
            <person name="Wang M."/>
            <person name="Gao L."/>
            <person name="Sun D."/>
            <person name="Zhang P."/>
            <person name="Guo F."/>
            <person name="Wang W."/>
            <person name="Li Y."/>
            <person name="Wang J."/>
            <person name="Varshney R.K."/>
            <person name="Wang J."/>
            <person name="Ling H.Q."/>
            <person name="Wan P."/>
        </authorList>
    </citation>
    <scope>NUCLEOTIDE SEQUENCE</scope>
    <source>
        <strain evidence="5">cv. Jingnong 6</strain>
    </source>
</reference>